<dbReference type="GO" id="GO:0005886">
    <property type="term" value="C:plasma membrane"/>
    <property type="evidence" value="ECO:0007669"/>
    <property type="project" value="TreeGrafter"/>
</dbReference>
<dbReference type="EMBL" id="VHLG01000007">
    <property type="protein sequence ID" value="TPW29997.1"/>
    <property type="molecule type" value="Genomic_DNA"/>
</dbReference>
<dbReference type="CDD" id="cd03219">
    <property type="entry name" value="ABC_Mj1267_LivG_branched"/>
    <property type="match status" value="1"/>
</dbReference>
<organism evidence="5 6">
    <name type="scientific">Martelella alba</name>
    <dbReference type="NCBI Taxonomy" id="2590451"/>
    <lineage>
        <taxon>Bacteria</taxon>
        <taxon>Pseudomonadati</taxon>
        <taxon>Pseudomonadota</taxon>
        <taxon>Alphaproteobacteria</taxon>
        <taxon>Hyphomicrobiales</taxon>
        <taxon>Aurantimonadaceae</taxon>
        <taxon>Martelella</taxon>
    </lineage>
</organism>
<keyword evidence="3 5" id="KW-0067">ATP-binding</keyword>
<dbReference type="GO" id="GO:0005524">
    <property type="term" value="F:ATP binding"/>
    <property type="evidence" value="ECO:0007669"/>
    <property type="project" value="UniProtKB-KW"/>
</dbReference>
<comment type="caution">
    <text evidence="5">The sequence shown here is derived from an EMBL/GenBank/DDBJ whole genome shotgun (WGS) entry which is preliminary data.</text>
</comment>
<evidence type="ECO:0000256" key="1">
    <source>
        <dbReference type="ARBA" id="ARBA00022448"/>
    </source>
</evidence>
<reference evidence="5 6" key="1">
    <citation type="submission" date="2019-06" db="EMBL/GenBank/DDBJ databases">
        <authorList>
            <person name="Li M."/>
        </authorList>
    </citation>
    <scope>NUCLEOTIDE SEQUENCE [LARGE SCALE GENOMIC DNA]</scope>
    <source>
        <strain evidence="5 6">BGMRC2036</strain>
    </source>
</reference>
<sequence length="248" mass="27088">MTKPLLRAENLQVAFGGVRAADGVSLTINEGEFVAIIGPNGSGKTTFLNLCTGYVRPLAGRVMLGDQEITRMEPRAIARRGIARAFQIPQLFTDHSVIENVMLAIAARRGIWHVLHPLDRPAYRREAEELLALLNLSQHAETIAGTLPEGLRKLADVTVAMALRPKLLLLDEPTSGVSALERFPLMDTLMKAMKSEGITALFVEHDMDIVENYADRVVVWNAGSIMAEGTPEAVMKDPRVLENVIGVA</sequence>
<feature type="domain" description="ABC transporter" evidence="4">
    <location>
        <begin position="6"/>
        <end position="247"/>
    </location>
</feature>
<dbReference type="AlphaFoldDB" id="A0A506UE43"/>
<dbReference type="PROSITE" id="PS50893">
    <property type="entry name" value="ABC_TRANSPORTER_2"/>
    <property type="match status" value="1"/>
</dbReference>
<evidence type="ECO:0000313" key="6">
    <source>
        <dbReference type="Proteomes" id="UP000318801"/>
    </source>
</evidence>
<name>A0A506UE43_9HYPH</name>
<dbReference type="InterPro" id="IPR027417">
    <property type="entry name" value="P-loop_NTPase"/>
</dbReference>
<dbReference type="InterPro" id="IPR003593">
    <property type="entry name" value="AAA+_ATPase"/>
</dbReference>
<dbReference type="Gene3D" id="3.40.50.300">
    <property type="entry name" value="P-loop containing nucleotide triphosphate hydrolases"/>
    <property type="match status" value="1"/>
</dbReference>
<dbReference type="GO" id="GO:0016887">
    <property type="term" value="F:ATP hydrolysis activity"/>
    <property type="evidence" value="ECO:0007669"/>
    <property type="project" value="InterPro"/>
</dbReference>
<protein>
    <submittedName>
        <fullName evidence="5">ABC transporter ATP-binding protein</fullName>
    </submittedName>
</protein>
<evidence type="ECO:0000256" key="2">
    <source>
        <dbReference type="ARBA" id="ARBA00022741"/>
    </source>
</evidence>
<keyword evidence="6" id="KW-1185">Reference proteome</keyword>
<dbReference type="InterPro" id="IPR051120">
    <property type="entry name" value="ABC_AA/LPS_Transport"/>
</dbReference>
<dbReference type="Proteomes" id="UP000318801">
    <property type="component" value="Unassembled WGS sequence"/>
</dbReference>
<dbReference type="PANTHER" id="PTHR45772">
    <property type="entry name" value="CONSERVED COMPONENT OF ABC TRANSPORTER FOR NATURAL AMINO ACIDS-RELATED"/>
    <property type="match status" value="1"/>
</dbReference>
<accession>A0A506UE43</accession>
<evidence type="ECO:0000313" key="5">
    <source>
        <dbReference type="EMBL" id="TPW29997.1"/>
    </source>
</evidence>
<dbReference type="Pfam" id="PF00005">
    <property type="entry name" value="ABC_tran"/>
    <property type="match status" value="1"/>
</dbReference>
<dbReference type="InterPro" id="IPR003439">
    <property type="entry name" value="ABC_transporter-like_ATP-bd"/>
</dbReference>
<evidence type="ECO:0000259" key="4">
    <source>
        <dbReference type="PROSITE" id="PS50893"/>
    </source>
</evidence>
<proteinExistence type="predicted"/>
<dbReference type="OrthoDB" id="9806149at2"/>
<gene>
    <name evidence="5" type="ORF">FJU08_11730</name>
</gene>
<keyword evidence="2" id="KW-0547">Nucleotide-binding</keyword>
<keyword evidence="1" id="KW-0813">Transport</keyword>
<evidence type="ECO:0000256" key="3">
    <source>
        <dbReference type="ARBA" id="ARBA00022840"/>
    </source>
</evidence>
<dbReference type="RefSeq" id="WP_141149207.1">
    <property type="nucleotide sequence ID" value="NZ_VHLG01000007.1"/>
</dbReference>
<dbReference type="SUPFAM" id="SSF52540">
    <property type="entry name" value="P-loop containing nucleoside triphosphate hydrolases"/>
    <property type="match status" value="1"/>
</dbReference>
<dbReference type="SMART" id="SM00382">
    <property type="entry name" value="AAA"/>
    <property type="match status" value="1"/>
</dbReference>